<organism evidence="2 3">
    <name type="scientific">Orrella marina</name>
    <dbReference type="NCBI Taxonomy" id="2163011"/>
    <lineage>
        <taxon>Bacteria</taxon>
        <taxon>Pseudomonadati</taxon>
        <taxon>Pseudomonadota</taxon>
        <taxon>Betaproteobacteria</taxon>
        <taxon>Burkholderiales</taxon>
        <taxon>Alcaligenaceae</taxon>
        <taxon>Orrella</taxon>
    </lineage>
</organism>
<accession>A0A2R4XPC8</accession>
<dbReference type="GO" id="GO:0047372">
    <property type="term" value="F:monoacylglycerol lipase activity"/>
    <property type="evidence" value="ECO:0007669"/>
    <property type="project" value="TreeGrafter"/>
</dbReference>
<evidence type="ECO:0000259" key="1">
    <source>
        <dbReference type="Pfam" id="PF00561"/>
    </source>
</evidence>
<sequence length="287" mass="33018">MPEQNKVVNEVELFYQMKGTGPALLLLHGFPQNRSIWRRVCEQLSDTYTLVMPDLRGYGSSPKPASDPHHQNYSKRQMALDLIALMDRLGIEQFGVVGHDRGGRVAHRLAADFPTRVQRLMLLDISPTLKMYEQTDMRFALGYWHWFFLVQPAPLPEQLIGADPQGFMEAFMLKRHGGRAVFEPENWAQYLEAIKDPACLHAMCEDYRASVTIDLEHDRADRAKGTRLSQPLRVLWGQHGMIERCFDPINDWLEVAQSVSGRALDTGHYLPEEQPQEVAQEIRQFFK</sequence>
<dbReference type="PRINTS" id="PR00412">
    <property type="entry name" value="EPOXHYDRLASE"/>
</dbReference>
<dbReference type="Proteomes" id="UP000244571">
    <property type="component" value="Chromosome"/>
</dbReference>
<dbReference type="EMBL" id="CP028901">
    <property type="protein sequence ID" value="AWB35635.1"/>
    <property type="molecule type" value="Genomic_DNA"/>
</dbReference>
<dbReference type="Gene3D" id="3.40.50.1820">
    <property type="entry name" value="alpha/beta hydrolase"/>
    <property type="match status" value="1"/>
</dbReference>
<dbReference type="PANTHER" id="PTHR43798:SF33">
    <property type="entry name" value="HYDROLASE, PUTATIVE (AFU_ORTHOLOGUE AFUA_2G14860)-RELATED"/>
    <property type="match status" value="1"/>
</dbReference>
<dbReference type="InterPro" id="IPR000073">
    <property type="entry name" value="AB_hydrolase_1"/>
</dbReference>
<evidence type="ECO:0000313" key="2">
    <source>
        <dbReference type="EMBL" id="AWB35635.1"/>
    </source>
</evidence>
<proteinExistence type="predicted"/>
<dbReference type="AlphaFoldDB" id="A0A2R4XPC8"/>
<dbReference type="Pfam" id="PF00561">
    <property type="entry name" value="Abhydrolase_1"/>
    <property type="match status" value="1"/>
</dbReference>
<dbReference type="PRINTS" id="PR00111">
    <property type="entry name" value="ABHYDROLASE"/>
</dbReference>
<name>A0A2R4XPC8_9BURK</name>
<dbReference type="GO" id="GO:0046464">
    <property type="term" value="P:acylglycerol catabolic process"/>
    <property type="evidence" value="ECO:0007669"/>
    <property type="project" value="TreeGrafter"/>
</dbReference>
<feature type="domain" description="AB hydrolase-1" evidence="1">
    <location>
        <begin position="22"/>
        <end position="258"/>
    </location>
</feature>
<gene>
    <name evidence="2" type="ORF">DBV39_04960</name>
</gene>
<keyword evidence="2" id="KW-0378">Hydrolase</keyword>
<dbReference type="InterPro" id="IPR050266">
    <property type="entry name" value="AB_hydrolase_sf"/>
</dbReference>
<protein>
    <submittedName>
        <fullName evidence="2">Alpha/beta hydrolase</fullName>
    </submittedName>
</protein>
<dbReference type="GO" id="GO:0016020">
    <property type="term" value="C:membrane"/>
    <property type="evidence" value="ECO:0007669"/>
    <property type="project" value="TreeGrafter"/>
</dbReference>
<dbReference type="InterPro" id="IPR029058">
    <property type="entry name" value="AB_hydrolase_fold"/>
</dbReference>
<dbReference type="InterPro" id="IPR000639">
    <property type="entry name" value="Epox_hydrolase-like"/>
</dbReference>
<dbReference type="PANTHER" id="PTHR43798">
    <property type="entry name" value="MONOACYLGLYCEROL LIPASE"/>
    <property type="match status" value="1"/>
</dbReference>
<reference evidence="2 3" key="1">
    <citation type="submission" date="2018-04" db="EMBL/GenBank/DDBJ databases">
        <title>Bordetella sp. HZ20 isolated from seawater.</title>
        <authorList>
            <person name="Sun C."/>
        </authorList>
    </citation>
    <scope>NUCLEOTIDE SEQUENCE [LARGE SCALE GENOMIC DNA]</scope>
    <source>
        <strain evidence="2 3">HZ20</strain>
    </source>
</reference>
<keyword evidence="3" id="KW-1185">Reference proteome</keyword>
<dbReference type="OrthoDB" id="9780765at2"/>
<evidence type="ECO:0000313" key="3">
    <source>
        <dbReference type="Proteomes" id="UP000244571"/>
    </source>
</evidence>
<dbReference type="SUPFAM" id="SSF53474">
    <property type="entry name" value="alpha/beta-Hydrolases"/>
    <property type="match status" value="1"/>
</dbReference>
<dbReference type="KEGG" id="boz:DBV39_04960"/>